<dbReference type="OrthoDB" id="388551at2"/>
<dbReference type="PROSITE" id="PS51032">
    <property type="entry name" value="AP2_ERF"/>
    <property type="match status" value="1"/>
</dbReference>
<dbReference type="Proteomes" id="UP000094844">
    <property type="component" value="Unassembled WGS sequence"/>
</dbReference>
<keyword evidence="1" id="KW-0805">Transcription regulation</keyword>
<evidence type="ECO:0000256" key="2">
    <source>
        <dbReference type="ARBA" id="ARBA00023125"/>
    </source>
</evidence>
<dbReference type="InterPro" id="IPR036955">
    <property type="entry name" value="AP2/ERF_dom_sf"/>
</dbReference>
<dbReference type="GO" id="GO:0003677">
    <property type="term" value="F:DNA binding"/>
    <property type="evidence" value="ECO:0007669"/>
    <property type="project" value="UniProtKB-KW"/>
</dbReference>
<keyword evidence="3" id="KW-0804">Transcription</keyword>
<protein>
    <submittedName>
        <fullName evidence="5">HNH endonuclease</fullName>
    </submittedName>
</protein>
<dbReference type="AlphaFoldDB" id="A0A1C6YX17"/>
<dbReference type="Pfam" id="PF13392">
    <property type="entry name" value="HNH_3"/>
    <property type="match status" value="1"/>
</dbReference>
<feature type="domain" description="AP2/ERF" evidence="4">
    <location>
        <begin position="116"/>
        <end position="172"/>
    </location>
</feature>
<evidence type="ECO:0000313" key="6">
    <source>
        <dbReference type="Proteomes" id="UP000094844"/>
    </source>
</evidence>
<keyword evidence="2" id="KW-0238">DNA-binding</keyword>
<dbReference type="Gene3D" id="3.30.730.10">
    <property type="entry name" value="AP2/ERF domain"/>
    <property type="match status" value="1"/>
</dbReference>
<gene>
    <name evidence="5" type="ORF">BN1044_00862</name>
</gene>
<evidence type="ECO:0000256" key="3">
    <source>
        <dbReference type="ARBA" id="ARBA00023163"/>
    </source>
</evidence>
<name>A0A1C6YX17_HAFAL</name>
<dbReference type="InterPro" id="IPR016177">
    <property type="entry name" value="DNA-bd_dom_sf"/>
</dbReference>
<dbReference type="EMBL" id="FMIQ01000011">
    <property type="protein sequence ID" value="SCM51400.1"/>
    <property type="molecule type" value="Genomic_DNA"/>
</dbReference>
<evidence type="ECO:0000256" key="1">
    <source>
        <dbReference type="ARBA" id="ARBA00023015"/>
    </source>
</evidence>
<dbReference type="Gene3D" id="3.90.75.20">
    <property type="match status" value="1"/>
</dbReference>
<accession>A0A1C6YX17</accession>
<reference evidence="5 6" key="1">
    <citation type="submission" date="2016-09" db="EMBL/GenBank/DDBJ databases">
        <authorList>
            <person name="Capua I."/>
            <person name="De Benedictis P."/>
            <person name="Joannis T."/>
            <person name="Lombin L.H."/>
            <person name="Cattoli G."/>
        </authorList>
    </citation>
    <scope>NUCLEOTIDE SEQUENCE [LARGE SCALE GENOMIC DNA]</scope>
    <source>
        <strain evidence="5 6">GB001</strain>
    </source>
</reference>
<dbReference type="InterPro" id="IPR001471">
    <property type="entry name" value="AP2/ERF_dom"/>
</dbReference>
<sequence>MGENIKRIPLPSQEELLSEFRYDADSGLLWWATRKPGRVLSNSCGTLNKNGYMYVRFNSRLYTLHRVIWKMLTGREPDHIDHINGCRIDNRIKNLREVTRNQNNRSIGLTRANRTGYIGVFYSKRYNRWMASISVNKKKISLGMFVDKRTAVETYNRKAMEIHGEFAMRKVQHNILILSKEFGEIHERKTTLQITPSRAP</sequence>
<dbReference type="SUPFAM" id="SSF54060">
    <property type="entry name" value="His-Me finger endonucleases"/>
    <property type="match status" value="1"/>
</dbReference>
<keyword evidence="5" id="KW-0255">Endonuclease</keyword>
<evidence type="ECO:0000259" key="4">
    <source>
        <dbReference type="PROSITE" id="PS51032"/>
    </source>
</evidence>
<dbReference type="GO" id="GO:0004519">
    <property type="term" value="F:endonuclease activity"/>
    <property type="evidence" value="ECO:0007669"/>
    <property type="project" value="UniProtKB-KW"/>
</dbReference>
<dbReference type="InterPro" id="IPR044925">
    <property type="entry name" value="His-Me_finger_sf"/>
</dbReference>
<dbReference type="SUPFAM" id="SSF54171">
    <property type="entry name" value="DNA-binding domain"/>
    <property type="match status" value="1"/>
</dbReference>
<dbReference type="InterPro" id="IPR003615">
    <property type="entry name" value="HNH_nuc"/>
</dbReference>
<dbReference type="RefSeq" id="WP_072307693.1">
    <property type="nucleotide sequence ID" value="NZ_FMIQ01000011.1"/>
</dbReference>
<keyword evidence="5" id="KW-0378">Hydrolase</keyword>
<dbReference type="GO" id="GO:0003700">
    <property type="term" value="F:DNA-binding transcription factor activity"/>
    <property type="evidence" value="ECO:0007669"/>
    <property type="project" value="InterPro"/>
</dbReference>
<organism evidence="5 6">
    <name type="scientific">Hafnia alvei</name>
    <dbReference type="NCBI Taxonomy" id="569"/>
    <lineage>
        <taxon>Bacteria</taxon>
        <taxon>Pseudomonadati</taxon>
        <taxon>Pseudomonadota</taxon>
        <taxon>Gammaproteobacteria</taxon>
        <taxon>Enterobacterales</taxon>
        <taxon>Hafniaceae</taxon>
        <taxon>Hafnia</taxon>
    </lineage>
</organism>
<evidence type="ECO:0000313" key="5">
    <source>
        <dbReference type="EMBL" id="SCM51400.1"/>
    </source>
</evidence>
<keyword evidence="5" id="KW-0540">Nuclease</keyword>
<proteinExistence type="predicted"/>